<sequence length="197" mass="20553">DAVPKQPGTPAQRAGLVDALDAVRQLAHAVGVEIRFEQGAHSALHPGRTAAIETVTADGPVIVGFAGELLPALAAELDLPERVALAEVDLDLIVELAGRPVEVRTLTSMPVATQDLSLVVPLEVPAGELLRTVVEGAGDLLESARLVDDYRGPGVADGTRSLTFALRFRSPDRTLTAAEASEARDGSVRLAAERFGA</sequence>
<protein>
    <submittedName>
        <fullName evidence="2">Phenylalanine--tRNA ligase subunit beta</fullName>
    </submittedName>
</protein>
<dbReference type="Proteomes" id="UP000266634">
    <property type="component" value="Unassembled WGS sequence"/>
</dbReference>
<dbReference type="Pfam" id="PF03147">
    <property type="entry name" value="FDX-ACB"/>
    <property type="match status" value="1"/>
</dbReference>
<evidence type="ECO:0000313" key="3">
    <source>
        <dbReference type="Proteomes" id="UP000266634"/>
    </source>
</evidence>
<organism evidence="2 3">
    <name type="scientific">Clavibacter michiganensis subsp. insidiosus</name>
    <dbReference type="NCBI Taxonomy" id="33014"/>
    <lineage>
        <taxon>Bacteria</taxon>
        <taxon>Bacillati</taxon>
        <taxon>Actinomycetota</taxon>
        <taxon>Actinomycetes</taxon>
        <taxon>Micrococcales</taxon>
        <taxon>Microbacteriaceae</taxon>
        <taxon>Clavibacter</taxon>
    </lineage>
</organism>
<evidence type="ECO:0000313" key="2">
    <source>
        <dbReference type="EMBL" id="RIJ02983.1"/>
    </source>
</evidence>
<gene>
    <name evidence="2" type="ORF">DZF93_18035</name>
</gene>
<dbReference type="Pfam" id="PF17759">
    <property type="entry name" value="tRNA_synthFbeta"/>
    <property type="match status" value="1"/>
</dbReference>
<name>A0A399P902_9MICO</name>
<dbReference type="InterPro" id="IPR036690">
    <property type="entry name" value="Fdx_antiC-bd_sf"/>
</dbReference>
<dbReference type="Gene3D" id="3.30.70.380">
    <property type="entry name" value="Ferrodoxin-fold anticodon-binding domain"/>
    <property type="match status" value="1"/>
</dbReference>
<feature type="non-terminal residue" evidence="2">
    <location>
        <position position="1"/>
    </location>
</feature>
<dbReference type="SUPFAM" id="SSF55681">
    <property type="entry name" value="Class II aaRS and biotin synthetases"/>
    <property type="match status" value="1"/>
</dbReference>
<accession>A0A399P902</accession>
<dbReference type="PROSITE" id="PS51447">
    <property type="entry name" value="FDX_ACB"/>
    <property type="match status" value="1"/>
</dbReference>
<feature type="non-terminal residue" evidence="2">
    <location>
        <position position="197"/>
    </location>
</feature>
<dbReference type="EMBL" id="QWEA01001273">
    <property type="protein sequence ID" value="RIJ02983.1"/>
    <property type="molecule type" value="Genomic_DNA"/>
</dbReference>
<dbReference type="AlphaFoldDB" id="A0A399P902"/>
<evidence type="ECO:0000259" key="1">
    <source>
        <dbReference type="PROSITE" id="PS51447"/>
    </source>
</evidence>
<proteinExistence type="predicted"/>
<dbReference type="SUPFAM" id="SSF54991">
    <property type="entry name" value="Anticodon-binding domain of PheRS"/>
    <property type="match status" value="1"/>
</dbReference>
<reference evidence="2 3" key="1">
    <citation type="submission" date="2018-08" db="EMBL/GenBank/DDBJ databases">
        <title>Genome Sequence of Clavibacter michiganensis Subspecies type strains, and the Atypical Peach-Colored Strains Isolated from Tomato.</title>
        <authorList>
            <person name="Osdaghi E."/>
            <person name="Portier P."/>
            <person name="Briand M."/>
            <person name="Jacques M.-A."/>
        </authorList>
    </citation>
    <scope>NUCLEOTIDE SEQUENCE [LARGE SCALE GENOMIC DNA]</scope>
    <source>
        <strain evidence="2 3">CFBP 6488</strain>
    </source>
</reference>
<dbReference type="SMART" id="SM00896">
    <property type="entry name" value="FDX-ACB"/>
    <property type="match status" value="1"/>
</dbReference>
<dbReference type="GO" id="GO:0016874">
    <property type="term" value="F:ligase activity"/>
    <property type="evidence" value="ECO:0007669"/>
    <property type="project" value="UniProtKB-KW"/>
</dbReference>
<dbReference type="InterPro" id="IPR045864">
    <property type="entry name" value="aa-tRNA-synth_II/BPL/LPL"/>
</dbReference>
<comment type="caution">
    <text evidence="2">The sequence shown here is derived from an EMBL/GenBank/DDBJ whole genome shotgun (WGS) entry which is preliminary data.</text>
</comment>
<dbReference type="Gene3D" id="3.30.930.10">
    <property type="entry name" value="Bira Bifunctional Protein, Domain 2"/>
    <property type="match status" value="1"/>
</dbReference>
<feature type="domain" description="FDX-ACB" evidence="1">
    <location>
        <begin position="107"/>
        <end position="197"/>
    </location>
</feature>
<keyword evidence="2" id="KW-0436">Ligase</keyword>
<dbReference type="InterPro" id="IPR005121">
    <property type="entry name" value="Fdx_antiC-bd"/>
</dbReference>
<dbReference type="InterPro" id="IPR041616">
    <property type="entry name" value="PheRS_beta_core"/>
</dbReference>